<keyword evidence="2" id="KW-1185">Reference proteome</keyword>
<evidence type="ECO:0000313" key="1">
    <source>
        <dbReference type="EMBL" id="PLN84320.1"/>
    </source>
</evidence>
<accession>A0A2J5I3F1</accession>
<gene>
    <name evidence="1" type="ORF">BDW42DRAFT_162893</name>
</gene>
<reference evidence="2" key="1">
    <citation type="submission" date="2017-12" db="EMBL/GenBank/DDBJ databases">
        <authorList>
            <consortium name="DOE Joint Genome Institute"/>
            <person name="Mondo S.J."/>
            <person name="Kjaerbolling I."/>
            <person name="Vesth T.C."/>
            <person name="Frisvad J.C."/>
            <person name="Nybo J.L."/>
            <person name="Theobald S."/>
            <person name="Kuo A."/>
            <person name="Bowyer P."/>
            <person name="Matsuda Y."/>
            <person name="Lyhne E.K."/>
            <person name="Kogle M.E."/>
            <person name="Clum A."/>
            <person name="Lipzen A."/>
            <person name="Salamov A."/>
            <person name="Ngan C.Y."/>
            <person name="Daum C."/>
            <person name="Chiniquy J."/>
            <person name="Barry K."/>
            <person name="LaButti K."/>
            <person name="Haridas S."/>
            <person name="Simmons B.A."/>
            <person name="Magnuson J.K."/>
            <person name="Mortensen U.H."/>
            <person name="Larsen T.O."/>
            <person name="Grigoriev I.V."/>
            <person name="Baker S.E."/>
            <person name="Andersen M.R."/>
            <person name="Nordberg H.P."/>
            <person name="Cantor M.N."/>
            <person name="Hua S.X."/>
        </authorList>
    </citation>
    <scope>NUCLEOTIDE SEQUENCE [LARGE SCALE GENOMIC DNA]</scope>
    <source>
        <strain evidence="2">IBT 19404</strain>
    </source>
</reference>
<dbReference type="AlphaFoldDB" id="A0A2J5I3F1"/>
<organism evidence="1 2">
    <name type="scientific">Aspergillus taichungensis</name>
    <dbReference type="NCBI Taxonomy" id="482145"/>
    <lineage>
        <taxon>Eukaryota</taxon>
        <taxon>Fungi</taxon>
        <taxon>Dikarya</taxon>
        <taxon>Ascomycota</taxon>
        <taxon>Pezizomycotina</taxon>
        <taxon>Eurotiomycetes</taxon>
        <taxon>Eurotiomycetidae</taxon>
        <taxon>Eurotiales</taxon>
        <taxon>Aspergillaceae</taxon>
        <taxon>Aspergillus</taxon>
        <taxon>Aspergillus subgen. Circumdati</taxon>
    </lineage>
</organism>
<dbReference type="Proteomes" id="UP000235023">
    <property type="component" value="Unassembled WGS sequence"/>
</dbReference>
<proteinExistence type="predicted"/>
<sequence length="102" mass="11620">MQGQSTRSVHRGHWEMSPMLLNIHDTTCLGCICMNRLRDTFTSTLLLRPSVCAAWTAATAVLFQLALSRCALDGWYHEFDPTTCLMTRDDPAYMSRNLFTFV</sequence>
<protein>
    <submittedName>
        <fullName evidence="1">Uncharacterized protein</fullName>
    </submittedName>
</protein>
<name>A0A2J5I3F1_9EURO</name>
<feature type="non-terminal residue" evidence="1">
    <location>
        <position position="102"/>
    </location>
</feature>
<evidence type="ECO:0000313" key="2">
    <source>
        <dbReference type="Proteomes" id="UP000235023"/>
    </source>
</evidence>
<dbReference type="EMBL" id="KZ559512">
    <property type="protein sequence ID" value="PLN84320.1"/>
    <property type="molecule type" value="Genomic_DNA"/>
</dbReference>